<dbReference type="HOGENOM" id="CLU_3078214_0_0_9"/>
<feature type="region of interest" description="Disordered" evidence="1">
    <location>
        <begin position="1"/>
        <end position="23"/>
    </location>
</feature>
<sequence>MAYHTNNIEKDSHTHGGKVPDGEDILNYDFKNPDLRYDTVKIDCDHHIYFKK</sequence>
<feature type="compositionally biased region" description="Basic and acidic residues" evidence="1">
    <location>
        <begin position="7"/>
        <end position="21"/>
    </location>
</feature>
<gene>
    <name evidence="2" type="ordered locus">Curi_c16520</name>
</gene>
<accession>K0AZG3</accession>
<proteinExistence type="predicted"/>
<dbReference type="RefSeq" id="WP_014967795.1">
    <property type="nucleotide sequence ID" value="NC_018664.1"/>
</dbReference>
<reference evidence="2 3" key="1">
    <citation type="journal article" date="2012" name="PLoS ONE">
        <title>The purine-utilizing bacterium Clostridium acidurici 9a: a genome-guided metabolic reconsideration.</title>
        <authorList>
            <person name="Hartwich K."/>
            <person name="Poehlein A."/>
            <person name="Daniel R."/>
        </authorList>
    </citation>
    <scope>NUCLEOTIDE SEQUENCE [LARGE SCALE GENOMIC DNA]</scope>
    <source>
        <strain evidence="3">ATCC 7906 / DSM 604 / BCRC 14475 / CIP 104303 / KCTC 5404 / NCIMB 10678 / 9a</strain>
    </source>
</reference>
<evidence type="ECO:0000313" key="2">
    <source>
        <dbReference type="EMBL" id="AFS78659.1"/>
    </source>
</evidence>
<evidence type="ECO:0000256" key="1">
    <source>
        <dbReference type="SAM" id="MobiDB-lite"/>
    </source>
</evidence>
<evidence type="ECO:0000313" key="3">
    <source>
        <dbReference type="Proteomes" id="UP000006094"/>
    </source>
</evidence>
<dbReference type="EMBL" id="CP003326">
    <property type="protein sequence ID" value="AFS78659.1"/>
    <property type="molecule type" value="Genomic_DNA"/>
</dbReference>
<dbReference type="Proteomes" id="UP000006094">
    <property type="component" value="Chromosome"/>
</dbReference>
<organism evidence="2 3">
    <name type="scientific">Gottschalkia acidurici (strain ATCC 7906 / DSM 604 / BCRC 14475 / CIP 104303 / KCTC 5404 / NCIMB 10678 / 9a)</name>
    <name type="common">Clostridium acidurici</name>
    <dbReference type="NCBI Taxonomy" id="1128398"/>
    <lineage>
        <taxon>Bacteria</taxon>
        <taxon>Bacillati</taxon>
        <taxon>Bacillota</taxon>
        <taxon>Tissierellia</taxon>
        <taxon>Tissierellales</taxon>
        <taxon>Gottschalkiaceae</taxon>
        <taxon>Gottschalkia</taxon>
    </lineage>
</organism>
<name>K0AZG3_GOTA9</name>
<dbReference type="KEGG" id="cad:Curi_c16520"/>
<protein>
    <submittedName>
        <fullName evidence="2">Uncharacterized protein</fullName>
    </submittedName>
</protein>
<dbReference type="AlphaFoldDB" id="K0AZG3"/>
<keyword evidence="3" id="KW-1185">Reference proteome</keyword>